<dbReference type="GO" id="GO:0010468">
    <property type="term" value="P:regulation of gene expression"/>
    <property type="evidence" value="ECO:0007669"/>
    <property type="project" value="InterPro"/>
</dbReference>
<dbReference type="RefSeq" id="WP_041820045.1">
    <property type="nucleotide sequence ID" value="NZ_CP040441.1"/>
</dbReference>
<name>A0A0M0KCM5_ALKHA</name>
<dbReference type="Pfam" id="PF10955">
    <property type="entry name" value="Fin"/>
    <property type="match status" value="1"/>
</dbReference>
<dbReference type="AlphaFoldDB" id="A0A0M0KCM5"/>
<protein>
    <submittedName>
        <fullName evidence="1">Peptide ABC transporter permease</fullName>
    </submittedName>
</protein>
<evidence type="ECO:0000313" key="1">
    <source>
        <dbReference type="EMBL" id="KOO36580.1"/>
    </source>
</evidence>
<dbReference type="PATRIC" id="fig|136160.3.peg.32"/>
<accession>A0A4Y7WY61</accession>
<gene>
    <name evidence="1" type="ORF">AMD02_17725</name>
</gene>
<proteinExistence type="predicted"/>
<organism evidence="1">
    <name type="scientific">Halalkalibacterium halodurans</name>
    <name type="common">Bacillus halodurans</name>
    <dbReference type="NCBI Taxonomy" id="86665"/>
    <lineage>
        <taxon>Bacteria</taxon>
        <taxon>Bacillati</taxon>
        <taxon>Bacillota</taxon>
        <taxon>Bacilli</taxon>
        <taxon>Bacillales</taxon>
        <taxon>Bacillaceae</taxon>
        <taxon>Halalkalibacterium (ex Joshi et al. 2022)</taxon>
    </lineage>
</organism>
<reference evidence="1" key="1">
    <citation type="submission" date="2015-08" db="EMBL/GenBank/DDBJ databases">
        <title>Complete DNA Sequence of Pseudomonas syringae pv. actinidiae, the Causal Agent of Kiwifruit Canker Disease.</title>
        <authorList>
            <person name="Rikkerink E.H.A."/>
            <person name="Fineran P.C."/>
        </authorList>
    </citation>
    <scope>NUCLEOTIDE SEQUENCE</scope>
    <source>
        <strain evidence="1">DSM 13666</strain>
    </source>
</reference>
<dbReference type="EMBL" id="LILD01000009">
    <property type="protein sequence ID" value="KOO36580.1"/>
    <property type="molecule type" value="Genomic_DNA"/>
</dbReference>
<comment type="caution">
    <text evidence="1">The sequence shown here is derived from an EMBL/GenBank/DDBJ whole genome shotgun (WGS) entry which is preliminary data.</text>
</comment>
<dbReference type="InterPro" id="IPR020115">
    <property type="entry name" value="Fin"/>
</dbReference>
<dbReference type="GeneID" id="87595592"/>
<accession>A0A0M0KCM5</accession>
<sequence>MTIHYQCRHCQTKVGQLEGRHTSEQLGLHHLTEEERASMVTYNDSGDMTIHVICEDCHEAYIRNPNLYELDVTSHIQ</sequence>